<evidence type="ECO:0000256" key="9">
    <source>
        <dbReference type="ARBA" id="ARBA00034078"/>
    </source>
</evidence>
<feature type="domain" description="Rieske" evidence="11">
    <location>
        <begin position="71"/>
        <end position="163"/>
    </location>
</feature>
<reference evidence="12" key="3">
    <citation type="submission" date="2015-04" db="EMBL/GenBank/DDBJ databases">
        <title>Physiological reanalysis, assessment of diazotrophy, and genome sequences of multiple isolates of Streptomyces thermoautotrophicus.</title>
        <authorList>
            <person name="MacKellar D.C."/>
            <person name="Lieber L."/>
            <person name="Norman J."/>
            <person name="Bolger A."/>
            <person name="Tobin C."/>
            <person name="Murray J.W."/>
            <person name="Woodward J."/>
            <person name="Friesen M."/>
            <person name="Prell J."/>
        </authorList>
    </citation>
    <scope>NUCLEOTIDE SEQUENCE [LARGE SCALE GENOMIC DNA]</scope>
    <source>
        <strain evidence="12">H1</strain>
    </source>
</reference>
<evidence type="ECO:0000256" key="8">
    <source>
        <dbReference type="ARBA" id="ARBA00029586"/>
    </source>
</evidence>
<dbReference type="GO" id="GO:0016705">
    <property type="term" value="F:oxidoreductase activity, acting on paired donors, with incorporation or reduction of molecular oxygen"/>
    <property type="evidence" value="ECO:0007669"/>
    <property type="project" value="UniProtKB-ARBA"/>
</dbReference>
<dbReference type="AlphaFoldDB" id="A0A132MPX9"/>
<keyword evidence="3" id="KW-0001">2Fe-2S</keyword>
<evidence type="ECO:0000256" key="5">
    <source>
        <dbReference type="ARBA" id="ARBA00023004"/>
    </source>
</evidence>
<dbReference type="STRING" id="1469144.LI90_1532"/>
<dbReference type="InterPro" id="IPR005805">
    <property type="entry name" value="Rieske_Fe-S_prot_C"/>
</dbReference>
<evidence type="ECO:0000313" key="15">
    <source>
        <dbReference type="Proteomes" id="UP000070188"/>
    </source>
</evidence>
<accession>A0A132MPX9</accession>
<dbReference type="Gene3D" id="2.102.10.10">
    <property type="entry name" value="Rieske [2Fe-2S] iron-sulphur domain"/>
    <property type="match status" value="1"/>
</dbReference>
<dbReference type="GO" id="GO:0016020">
    <property type="term" value="C:membrane"/>
    <property type="evidence" value="ECO:0007669"/>
    <property type="project" value="InterPro"/>
</dbReference>
<evidence type="ECO:0000256" key="10">
    <source>
        <dbReference type="SAM" id="MobiDB-lite"/>
    </source>
</evidence>
<dbReference type="InterPro" id="IPR014349">
    <property type="entry name" value="Rieske_Fe-S_prot"/>
</dbReference>
<dbReference type="InterPro" id="IPR036922">
    <property type="entry name" value="Rieske_2Fe-2S_sf"/>
</dbReference>
<evidence type="ECO:0000313" key="17">
    <source>
        <dbReference type="Proteomes" id="UP000070659"/>
    </source>
</evidence>
<dbReference type="SUPFAM" id="SSF50022">
    <property type="entry name" value="ISP domain"/>
    <property type="match status" value="1"/>
</dbReference>
<dbReference type="Proteomes" id="UP000070188">
    <property type="component" value="Unassembled WGS sequence"/>
</dbReference>
<dbReference type="RefSeq" id="WP_066885957.1">
    <property type="nucleotide sequence ID" value="NZ_JYIJ01000015.1"/>
</dbReference>
<dbReference type="OrthoDB" id="25106at2"/>
<dbReference type="EMBL" id="LAXD01000001">
    <property type="protein sequence ID" value="KWW99892.1"/>
    <property type="molecule type" value="Genomic_DNA"/>
</dbReference>
<dbReference type="Pfam" id="PF00355">
    <property type="entry name" value="Rieske"/>
    <property type="match status" value="1"/>
</dbReference>
<comment type="cofactor">
    <cofactor evidence="9">
        <name>[2Fe-2S] cluster</name>
        <dbReference type="ChEBI" id="CHEBI:190135"/>
    </cofactor>
</comment>
<protein>
    <recommendedName>
        <fullName evidence="2">Cytochrome bc1 complex Rieske iron-sulfur subunit</fullName>
    </recommendedName>
    <alternativeName>
        <fullName evidence="8">Cytochrome bc1 reductase complex subunit QcrA</fullName>
    </alternativeName>
</protein>
<dbReference type="InterPro" id="IPR017941">
    <property type="entry name" value="Rieske_2Fe-2S"/>
</dbReference>
<evidence type="ECO:0000256" key="1">
    <source>
        <dbReference type="ARBA" id="ARBA00002494"/>
    </source>
</evidence>
<comment type="caution">
    <text evidence="12">The sequence shown here is derived from an EMBL/GenBank/DDBJ whole genome shotgun (WGS) entry which is preliminary data.</text>
</comment>
<keyword evidence="4" id="KW-0479">Metal-binding</keyword>
<reference evidence="13 17" key="2">
    <citation type="submission" date="2015-02" db="EMBL/GenBank/DDBJ databases">
        <title>Physiological reanalysis, assessment of diazotrophy, and genome sequences of multiple isolates of Streptomyces thermoautotrophicus.</title>
        <authorList>
            <person name="MacKellar D.C."/>
            <person name="Lieber L."/>
            <person name="Norman J."/>
            <person name="Bolger A."/>
            <person name="Tobin C."/>
            <person name="Murray J.W."/>
            <person name="Prell J."/>
        </authorList>
    </citation>
    <scope>NUCLEOTIDE SEQUENCE [LARGE SCALE GENOMIC DNA]</scope>
    <source>
        <strain evidence="13 17">UBT1</strain>
    </source>
</reference>
<dbReference type="PROSITE" id="PS51296">
    <property type="entry name" value="RIESKE"/>
    <property type="match status" value="1"/>
</dbReference>
<evidence type="ECO:0000256" key="2">
    <source>
        <dbReference type="ARBA" id="ARBA00015816"/>
    </source>
</evidence>
<gene>
    <name evidence="12" type="ORF">LI90_1532</name>
    <name evidence="13" type="ORF">TH66_07320</name>
    <name evidence="14" type="ORF">TR74_21975</name>
</gene>
<reference evidence="15" key="4">
    <citation type="submission" date="2015-04" db="EMBL/GenBank/DDBJ databases">
        <title>Physiological reanalysis, assessment of diazotrophy, and genome sequences of multiple isolates of Streptomyces thermoautotrophicus.</title>
        <authorList>
            <person name="MacKellar D.C."/>
            <person name="Lieber L."/>
            <person name="Norman J."/>
            <person name="Bolger A."/>
            <person name="Tobin C."/>
            <person name="Murray J.W."/>
            <person name="Chang R."/>
            <person name="Ford T."/>
            <person name="Nguyen P.Q."/>
            <person name="Woodward J."/>
            <person name="Permingeat H."/>
            <person name="Joshi N.S."/>
            <person name="Silver P.A."/>
            <person name="Usadel B."/>
            <person name="Rutherford A.W."/>
            <person name="Friesen M."/>
            <person name="Prell J."/>
        </authorList>
    </citation>
    <scope>NUCLEOTIDE SEQUENCE [LARGE SCALE GENOMIC DNA]</scope>
    <source>
        <strain evidence="15">H1</strain>
    </source>
</reference>
<dbReference type="GO" id="GO:0004497">
    <property type="term" value="F:monooxygenase activity"/>
    <property type="evidence" value="ECO:0007669"/>
    <property type="project" value="UniProtKB-ARBA"/>
</dbReference>
<name>A0A132MPX9_9ACTN</name>
<organism evidence="12 15">
    <name type="scientific">Carbonactinospora thermoautotrophica</name>
    <dbReference type="NCBI Taxonomy" id="1469144"/>
    <lineage>
        <taxon>Bacteria</taxon>
        <taxon>Bacillati</taxon>
        <taxon>Actinomycetota</taxon>
        <taxon>Actinomycetes</taxon>
        <taxon>Kitasatosporales</taxon>
        <taxon>Carbonactinosporaceae</taxon>
        <taxon>Carbonactinospora</taxon>
    </lineage>
</organism>
<dbReference type="Proteomes" id="UP000070598">
    <property type="component" value="Unassembled WGS sequence"/>
</dbReference>
<evidence type="ECO:0000313" key="13">
    <source>
        <dbReference type="EMBL" id="KWX04401.1"/>
    </source>
</evidence>
<evidence type="ECO:0000256" key="7">
    <source>
        <dbReference type="ARBA" id="ARBA00023157"/>
    </source>
</evidence>
<dbReference type="PRINTS" id="PR00162">
    <property type="entry name" value="RIESKE"/>
</dbReference>
<keyword evidence="7" id="KW-1015">Disulfide bond</keyword>
<proteinExistence type="predicted"/>
<sequence>MVSEPVPTPEQANAIDRRSVLWRCCAVGAVGVVGVVAGCSSDNDQSVGNQQETGGASDQGSGQPGGGAQGQALAKTSQIPVGGGMVIAARKIVVTQPTAGDFRAFSAVCPHRGCLVSQVSGGRITCPCHGSVFSASDGSVQQGPANLPLDKVNIRVEGDSIAPA</sequence>
<dbReference type="PATRIC" id="fig|1469144.10.peg.1677"/>
<evidence type="ECO:0000259" key="11">
    <source>
        <dbReference type="PROSITE" id="PS51296"/>
    </source>
</evidence>
<evidence type="ECO:0000313" key="14">
    <source>
        <dbReference type="EMBL" id="KWX06442.1"/>
    </source>
</evidence>
<comment type="function">
    <text evidence="1">Iron-sulfur subunit of the cytochrome bc1 complex, an essential component of the respiratory electron transport chain required for ATP synthesis. The bc1 complex catalyzes the oxidation of menaquinol and the reduction of cytochrome c in the respiratory chain. The bc1 complex operates through a Q-cycle mechanism that couples electron transfer to generation of the proton gradient that drives ATP synthesis.</text>
</comment>
<feature type="region of interest" description="Disordered" evidence="10">
    <location>
        <begin position="45"/>
        <end position="74"/>
    </location>
</feature>
<dbReference type="PANTHER" id="PTHR10134">
    <property type="entry name" value="CYTOCHROME B-C1 COMPLEX SUBUNIT RIESKE, MITOCHONDRIAL"/>
    <property type="match status" value="1"/>
</dbReference>
<evidence type="ECO:0000313" key="16">
    <source>
        <dbReference type="Proteomes" id="UP000070598"/>
    </source>
</evidence>
<evidence type="ECO:0000256" key="3">
    <source>
        <dbReference type="ARBA" id="ARBA00022714"/>
    </source>
</evidence>
<dbReference type="Proteomes" id="UP000070659">
    <property type="component" value="Unassembled WGS sequence"/>
</dbReference>
<dbReference type="EMBL" id="JYIK01001102">
    <property type="protein sequence ID" value="KWX06442.1"/>
    <property type="molecule type" value="Genomic_DNA"/>
</dbReference>
<dbReference type="GO" id="GO:0046872">
    <property type="term" value="F:metal ion binding"/>
    <property type="evidence" value="ECO:0007669"/>
    <property type="project" value="UniProtKB-KW"/>
</dbReference>
<evidence type="ECO:0000256" key="4">
    <source>
        <dbReference type="ARBA" id="ARBA00022723"/>
    </source>
</evidence>
<dbReference type="EMBL" id="JYIJ01000015">
    <property type="protein sequence ID" value="KWX04401.1"/>
    <property type="molecule type" value="Genomic_DNA"/>
</dbReference>
<dbReference type="CDD" id="cd03467">
    <property type="entry name" value="Rieske"/>
    <property type="match status" value="1"/>
</dbReference>
<evidence type="ECO:0000256" key="6">
    <source>
        <dbReference type="ARBA" id="ARBA00023014"/>
    </source>
</evidence>
<keyword evidence="15" id="KW-1185">Reference proteome</keyword>
<evidence type="ECO:0000313" key="12">
    <source>
        <dbReference type="EMBL" id="KWW99892.1"/>
    </source>
</evidence>
<keyword evidence="6" id="KW-0411">Iron-sulfur</keyword>
<reference evidence="16" key="1">
    <citation type="submission" date="2015-02" db="EMBL/GenBank/DDBJ databases">
        <title>Physiological reanalysis, assessment of diazotrophy, and genome sequences of multiple isolates of Streptomyces thermoautotrophicus.</title>
        <authorList>
            <person name="MacKellar D.C."/>
            <person name="Lieber L."/>
            <person name="Norman J."/>
            <person name="Bolger A."/>
            <person name="Tobin C."/>
            <person name="Murray J.W."/>
            <person name="Friesen M."/>
            <person name="Prell J."/>
        </authorList>
    </citation>
    <scope>NUCLEOTIDE SEQUENCE [LARGE SCALE GENOMIC DNA]</scope>
    <source>
        <strain evidence="16">UBT1</strain>
    </source>
</reference>
<dbReference type="GO" id="GO:0051537">
    <property type="term" value="F:2 iron, 2 sulfur cluster binding"/>
    <property type="evidence" value="ECO:0007669"/>
    <property type="project" value="UniProtKB-KW"/>
</dbReference>
<keyword evidence="5" id="KW-0408">Iron</keyword>
<dbReference type="FunFam" id="2.102.10.10:FF:000016">
    <property type="entry name" value="Nitrite reductase/ring-hydroxylating ferredoxin subunit"/>
    <property type="match status" value="1"/>
</dbReference>